<dbReference type="GeneID" id="25989210"/>
<proteinExistence type="inferred from homology"/>
<dbReference type="EMBL" id="ALBS01000321">
    <property type="protein sequence ID" value="EJT45785.1"/>
    <property type="molecule type" value="Genomic_DNA"/>
</dbReference>
<organism evidence="3 4">
    <name type="scientific">Trichosporon asahii var. asahii (strain ATCC 90039 / CBS 2479 / JCM 2466 / KCTC 7840 / NBRC 103889/ NCYC 2677 / UAMH 7654)</name>
    <name type="common">Yeast</name>
    <dbReference type="NCBI Taxonomy" id="1186058"/>
    <lineage>
        <taxon>Eukaryota</taxon>
        <taxon>Fungi</taxon>
        <taxon>Dikarya</taxon>
        <taxon>Basidiomycota</taxon>
        <taxon>Agaricomycotina</taxon>
        <taxon>Tremellomycetes</taxon>
        <taxon>Trichosporonales</taxon>
        <taxon>Trichosporonaceae</taxon>
        <taxon>Trichosporon</taxon>
    </lineage>
</organism>
<dbReference type="PANTHER" id="PTHR13349:SF2">
    <property type="entry name" value="TRANSLATION MACHINERY-ASSOCIATED PROTEIN 16"/>
    <property type="match status" value="1"/>
</dbReference>
<dbReference type="GO" id="GO:0005634">
    <property type="term" value="C:nucleus"/>
    <property type="evidence" value="ECO:0007669"/>
    <property type="project" value="TreeGrafter"/>
</dbReference>
<dbReference type="OrthoDB" id="270284at2759"/>
<accession>J4U6J7</accession>
<evidence type="ECO:0000256" key="2">
    <source>
        <dbReference type="SAM" id="MobiDB-lite"/>
    </source>
</evidence>
<dbReference type="RefSeq" id="XP_014176382.1">
    <property type="nucleotide sequence ID" value="XM_014320907.1"/>
</dbReference>
<dbReference type="InterPro" id="IPR021346">
    <property type="entry name" value="Tma16"/>
</dbReference>
<name>J4U6J7_TRIAS</name>
<comment type="caution">
    <text evidence="3">The sequence shown here is derived from an EMBL/GenBank/DDBJ whole genome shotgun (WGS) entry which is preliminary data.</text>
</comment>
<feature type="region of interest" description="Disordered" evidence="2">
    <location>
        <begin position="1"/>
        <end position="27"/>
    </location>
</feature>
<feature type="region of interest" description="Disordered" evidence="2">
    <location>
        <begin position="182"/>
        <end position="210"/>
    </location>
</feature>
<evidence type="ECO:0000256" key="1">
    <source>
        <dbReference type="ARBA" id="ARBA00034127"/>
    </source>
</evidence>
<dbReference type="PANTHER" id="PTHR13349">
    <property type="entry name" value="TRANSLATION MACHINERY-ASSOCIATED PROTEIN 16"/>
    <property type="match status" value="1"/>
</dbReference>
<dbReference type="InterPro" id="IPR038356">
    <property type="entry name" value="Tma16_sf"/>
</dbReference>
<dbReference type="AlphaFoldDB" id="J4U6J7"/>
<dbReference type="Proteomes" id="UP000002748">
    <property type="component" value="Unassembled WGS sequence"/>
</dbReference>
<sequence length="210" mass="23766">MPGNRKITLKNIKGRDGVHPGSRKAGQITRAHLRAAKLQKQAKTRKDLKIAKPVFRPTFFHHALSGPQPLSLPSLRALVSDVYLTRNDKRIEELEAERRPGRPKTKEHMELEENRRIEHAEWETGFEVINLTDAPTTRLMWSWLENGTDMQHSHVDLLPFIRIAKDTPDVVVVSKPGKVGNMGLGNGVEGEGEDWTSISKEDQEDEKMVA</sequence>
<comment type="similarity">
    <text evidence="1">Belongs to the TMA16 family.</text>
</comment>
<evidence type="ECO:0000313" key="4">
    <source>
        <dbReference type="Proteomes" id="UP000002748"/>
    </source>
</evidence>
<dbReference type="KEGG" id="tasa:A1Q1_05698"/>
<evidence type="ECO:0008006" key="5">
    <source>
        <dbReference type="Google" id="ProtNLM"/>
    </source>
</evidence>
<evidence type="ECO:0000313" key="3">
    <source>
        <dbReference type="EMBL" id="EJT45785.1"/>
    </source>
</evidence>
<gene>
    <name evidence="3" type="ORF">A1Q1_05698</name>
</gene>
<dbReference type="Pfam" id="PF11176">
    <property type="entry name" value="Tma16"/>
    <property type="match status" value="1"/>
</dbReference>
<dbReference type="HOGENOM" id="CLU_106400_0_0_1"/>
<protein>
    <recommendedName>
        <fullName evidence="5">Translation machinery-associated protein 16</fullName>
    </recommendedName>
</protein>
<dbReference type="VEuPathDB" id="FungiDB:A1Q1_05698"/>
<reference evidence="3 4" key="1">
    <citation type="journal article" date="2012" name="Eukaryot. Cell">
        <title>Draft genome sequence of CBS 2479, the standard type strain of Trichosporon asahii.</title>
        <authorList>
            <person name="Yang R.Y."/>
            <person name="Li H.T."/>
            <person name="Zhu H."/>
            <person name="Zhou G.P."/>
            <person name="Wang M."/>
            <person name="Wang L."/>
        </authorList>
    </citation>
    <scope>NUCLEOTIDE SEQUENCE [LARGE SCALE GENOMIC DNA]</scope>
    <source>
        <strain evidence="4">ATCC 90039 / CBS 2479 / JCM 2466 / KCTC 7840 / NCYC 2677 / UAMH 7654</strain>
    </source>
</reference>
<dbReference type="Gene3D" id="1.20.1440.170">
    <property type="entry name" value="Translation machinery-associated protein 16-like"/>
    <property type="match status" value="1"/>
</dbReference>